<reference evidence="5" key="4">
    <citation type="submission" date="2025-05" db="UniProtKB">
        <authorList>
            <consortium name="Ensembl"/>
        </authorList>
    </citation>
    <scope>IDENTIFICATION</scope>
</reference>
<dbReference type="PANTHER" id="PTHR11639">
    <property type="entry name" value="S100 CALCIUM-BINDING PROTEIN"/>
    <property type="match status" value="1"/>
</dbReference>
<dbReference type="SMART" id="SM01394">
    <property type="entry name" value="S_100"/>
    <property type="match status" value="1"/>
</dbReference>
<dbReference type="PANTHER" id="PTHR11639:SF134">
    <property type="entry name" value="PROTEIN S100-A1-RELATED"/>
    <property type="match status" value="1"/>
</dbReference>
<dbReference type="Ensembl" id="ENSCMIT00000012329.1">
    <property type="protein sequence ID" value="ENSCMIP00000012042.1"/>
    <property type="gene ID" value="ENSCMIG00000006201.1"/>
</dbReference>
<dbReference type="Gene3D" id="1.10.238.10">
    <property type="entry name" value="EF-hand"/>
    <property type="match status" value="1"/>
</dbReference>
<evidence type="ECO:0000313" key="5">
    <source>
        <dbReference type="Ensembl" id="ENSCMIP00000012042.1"/>
    </source>
</evidence>
<dbReference type="OMA" id="SEMEHAP"/>
<evidence type="ECO:0000256" key="2">
    <source>
        <dbReference type="ARBA" id="ARBA00022837"/>
    </source>
</evidence>
<evidence type="ECO:0000313" key="4">
    <source>
        <dbReference type="EMBL" id="AFP09913.1"/>
    </source>
</evidence>
<evidence type="ECO:0000259" key="3">
    <source>
        <dbReference type="PROSITE" id="PS50222"/>
    </source>
</evidence>
<dbReference type="RefSeq" id="XP_007897097.1">
    <property type="nucleotide sequence ID" value="XM_007898906.2"/>
</dbReference>
<dbReference type="CDD" id="cd00213">
    <property type="entry name" value="S-100"/>
    <property type="match status" value="1"/>
</dbReference>
<organism evidence="4">
    <name type="scientific">Callorhinchus milii</name>
    <name type="common">Ghost shark</name>
    <dbReference type="NCBI Taxonomy" id="7868"/>
    <lineage>
        <taxon>Eukaryota</taxon>
        <taxon>Metazoa</taxon>
        <taxon>Chordata</taxon>
        <taxon>Craniata</taxon>
        <taxon>Vertebrata</taxon>
        <taxon>Chondrichthyes</taxon>
        <taxon>Holocephali</taxon>
        <taxon>Chimaeriformes</taxon>
        <taxon>Callorhinchidae</taxon>
        <taxon>Callorhinchus</taxon>
    </lineage>
</organism>
<dbReference type="PROSITE" id="PS50222">
    <property type="entry name" value="EF_HAND_2"/>
    <property type="match status" value="1"/>
</dbReference>
<dbReference type="Proteomes" id="UP000314986">
    <property type="component" value="Unassembled WGS sequence"/>
</dbReference>
<reference evidence="6" key="1">
    <citation type="journal article" date="2006" name="Science">
        <title>Ancient noncoding elements conserved in the human genome.</title>
        <authorList>
            <person name="Venkatesh B."/>
            <person name="Kirkness E.F."/>
            <person name="Loh Y.H."/>
            <person name="Halpern A.L."/>
            <person name="Lee A.P."/>
            <person name="Johnson J."/>
            <person name="Dandona N."/>
            <person name="Viswanathan L.D."/>
            <person name="Tay A."/>
            <person name="Venter J.C."/>
            <person name="Strausberg R.L."/>
            <person name="Brenner S."/>
        </authorList>
    </citation>
    <scope>NUCLEOTIDE SEQUENCE [LARGE SCALE GENOMIC DNA]</scope>
</reference>
<dbReference type="InterPro" id="IPR034325">
    <property type="entry name" value="S-100_dom"/>
</dbReference>
<dbReference type="RefSeq" id="XP_007897098.1">
    <property type="nucleotide sequence ID" value="XM_007898907.2"/>
</dbReference>
<dbReference type="InterPro" id="IPR018247">
    <property type="entry name" value="EF_Hand_1_Ca_BS"/>
</dbReference>
<dbReference type="InterPro" id="IPR011992">
    <property type="entry name" value="EF-hand-dom_pair"/>
</dbReference>
<dbReference type="SMART" id="SM00054">
    <property type="entry name" value="EFh"/>
    <property type="match status" value="1"/>
</dbReference>
<dbReference type="GO" id="GO:0046914">
    <property type="term" value="F:transition metal ion binding"/>
    <property type="evidence" value="ECO:0007669"/>
    <property type="project" value="InterPro"/>
</dbReference>
<feature type="domain" description="EF-hand" evidence="3">
    <location>
        <begin position="57"/>
        <end position="92"/>
    </location>
</feature>
<protein>
    <submittedName>
        <fullName evidence="5">Protein S100-A1-like</fullName>
    </submittedName>
    <submittedName>
        <fullName evidence="4">S100 calcium-binding protein A10-like protein</fullName>
    </submittedName>
</protein>
<gene>
    <name evidence="5" type="primary">LOC103182053</name>
</gene>
<sequence length="111" mass="12755">MTSTACIVPSPLEMAMEHLIDVFGQYSQKDQMKQTLNKQQLRKLMDEQLTTLMQHHNNQKAIDNVFKDLDFDGDGLVAFEEFLSLVAGLTKSCNDRLLIKEHKRLTSQTKQ</sequence>
<dbReference type="GO" id="GO:0005509">
    <property type="term" value="F:calcium ion binding"/>
    <property type="evidence" value="ECO:0007669"/>
    <property type="project" value="InterPro"/>
</dbReference>
<evidence type="ECO:0000313" key="6">
    <source>
        <dbReference type="Proteomes" id="UP000314986"/>
    </source>
</evidence>
<comment type="similarity">
    <text evidence="1">Belongs to the S-100 family.</text>
</comment>
<reference evidence="4 6" key="3">
    <citation type="journal article" date="2014" name="Nature">
        <title>Elephant shark genome provides unique insights into gnathostome evolution.</title>
        <authorList>
            <consortium name="International Elephant Shark Genome Sequencing Consortium"/>
            <person name="Venkatesh B."/>
            <person name="Lee A.P."/>
            <person name="Ravi V."/>
            <person name="Maurya A.K."/>
            <person name="Lian M.M."/>
            <person name="Swann J.B."/>
            <person name="Ohta Y."/>
            <person name="Flajnik M.F."/>
            <person name="Sutoh Y."/>
            <person name="Kasahara M."/>
            <person name="Hoon S."/>
            <person name="Gangu V."/>
            <person name="Roy S.W."/>
            <person name="Irimia M."/>
            <person name="Korzh V."/>
            <person name="Kondrychyn I."/>
            <person name="Lim Z.W."/>
            <person name="Tay B.H."/>
            <person name="Tohari S."/>
            <person name="Kong K.W."/>
            <person name="Ho S."/>
            <person name="Lorente-Galdos B."/>
            <person name="Quilez J."/>
            <person name="Marques-Bonet T."/>
            <person name="Raney B.J."/>
            <person name="Ingham P.W."/>
            <person name="Tay A."/>
            <person name="Hillier L.W."/>
            <person name="Minx P."/>
            <person name="Boehm T."/>
            <person name="Wilson R.K."/>
            <person name="Brenner S."/>
            <person name="Warren W.C."/>
        </authorList>
    </citation>
    <scope>NUCLEOTIDE SEQUENCE</scope>
    <source>
        <tissue evidence="4">Intestine</tissue>
    </source>
</reference>
<name>V9LCN3_CALMI</name>
<dbReference type="OrthoDB" id="26525at2759"/>
<reference evidence="6" key="2">
    <citation type="journal article" date="2007" name="PLoS Biol.">
        <title>Survey sequencing and comparative analysis of the elephant shark (Callorhinchus milii) genome.</title>
        <authorList>
            <person name="Venkatesh B."/>
            <person name="Kirkness E.F."/>
            <person name="Loh Y.H."/>
            <person name="Halpern A.L."/>
            <person name="Lee A.P."/>
            <person name="Johnson J."/>
            <person name="Dandona N."/>
            <person name="Viswanathan L.D."/>
            <person name="Tay A."/>
            <person name="Venter J.C."/>
            <person name="Strausberg R.L."/>
            <person name="Brenner S."/>
        </authorList>
    </citation>
    <scope>NUCLEOTIDE SEQUENCE [LARGE SCALE GENOMIC DNA]</scope>
</reference>
<dbReference type="SUPFAM" id="SSF47473">
    <property type="entry name" value="EF-hand"/>
    <property type="match status" value="1"/>
</dbReference>
<dbReference type="AlphaFoldDB" id="V9LCN3"/>
<dbReference type="GeneID" id="103182053"/>
<dbReference type="KEGG" id="cmk:103182053"/>
<dbReference type="EMBL" id="JW877396">
    <property type="protein sequence ID" value="AFP09913.1"/>
    <property type="molecule type" value="mRNA"/>
</dbReference>
<keyword evidence="2" id="KW-0106">Calcium</keyword>
<dbReference type="InterPro" id="IPR013787">
    <property type="entry name" value="S100_Ca-bd_sub"/>
</dbReference>
<accession>V9LCN3</accession>
<dbReference type="GO" id="GO:0048306">
    <property type="term" value="F:calcium-dependent protein binding"/>
    <property type="evidence" value="ECO:0007669"/>
    <property type="project" value="TreeGrafter"/>
</dbReference>
<dbReference type="Pfam" id="PF01023">
    <property type="entry name" value="S_100"/>
    <property type="match status" value="1"/>
</dbReference>
<keyword evidence="6" id="KW-1185">Reference proteome</keyword>
<dbReference type="PROSITE" id="PS00018">
    <property type="entry name" value="EF_HAND_1"/>
    <property type="match status" value="1"/>
</dbReference>
<proteinExistence type="evidence at transcript level"/>
<dbReference type="InterPro" id="IPR002048">
    <property type="entry name" value="EF_hand_dom"/>
</dbReference>
<dbReference type="STRING" id="7868.ENSCMIP00000012042"/>
<evidence type="ECO:0000256" key="1">
    <source>
        <dbReference type="ARBA" id="ARBA00007323"/>
    </source>
</evidence>